<dbReference type="AlphaFoldDB" id="A0A6M3IV62"/>
<organism evidence="1">
    <name type="scientific">viral metagenome</name>
    <dbReference type="NCBI Taxonomy" id="1070528"/>
    <lineage>
        <taxon>unclassified sequences</taxon>
        <taxon>metagenomes</taxon>
        <taxon>organismal metagenomes</taxon>
    </lineage>
</organism>
<dbReference type="EMBL" id="MT141441">
    <property type="protein sequence ID" value="QJA61436.1"/>
    <property type="molecule type" value="Genomic_DNA"/>
</dbReference>
<gene>
    <name evidence="1" type="ORF">MM415B00946_0029</name>
    <name evidence="2" type="ORF">TM448B00765_0026</name>
</gene>
<evidence type="ECO:0000313" key="1">
    <source>
        <dbReference type="EMBL" id="QJA61436.1"/>
    </source>
</evidence>
<proteinExistence type="predicted"/>
<protein>
    <submittedName>
        <fullName evidence="1">Uncharacterized protein</fullName>
    </submittedName>
</protein>
<reference evidence="1" key="1">
    <citation type="submission" date="2020-03" db="EMBL/GenBank/DDBJ databases">
        <title>The deep terrestrial virosphere.</title>
        <authorList>
            <person name="Holmfeldt K."/>
            <person name="Nilsson E."/>
            <person name="Simone D."/>
            <person name="Lopez-Fernandez M."/>
            <person name="Wu X."/>
            <person name="de Brujin I."/>
            <person name="Lundin D."/>
            <person name="Andersson A."/>
            <person name="Bertilsson S."/>
            <person name="Dopson M."/>
        </authorList>
    </citation>
    <scope>NUCLEOTIDE SEQUENCE</scope>
    <source>
        <strain evidence="1">MM415B00946</strain>
        <strain evidence="2">TM448B00765</strain>
    </source>
</reference>
<evidence type="ECO:0000313" key="2">
    <source>
        <dbReference type="EMBL" id="QJH96554.1"/>
    </source>
</evidence>
<sequence length="74" mass="8597">MDEDFDTETLTERDLFVPLLYGSRGVKWLHFDDVIDSQNLLMFTCAHCRLSSSSVDEKRHEAKCKVELMNKLGM</sequence>
<name>A0A6M3IV62_9ZZZZ</name>
<accession>A0A6M3IV62</accession>
<dbReference type="EMBL" id="MT144655">
    <property type="protein sequence ID" value="QJH96554.1"/>
    <property type="molecule type" value="Genomic_DNA"/>
</dbReference>